<evidence type="ECO:0000313" key="2">
    <source>
        <dbReference type="EMBL" id="KKN08636.1"/>
    </source>
</evidence>
<dbReference type="GO" id="GO:0008270">
    <property type="term" value="F:zinc ion binding"/>
    <property type="evidence" value="ECO:0007669"/>
    <property type="project" value="InterPro"/>
</dbReference>
<sequence>MTECYTCLCDTIVFCRGLCTNHYDSERYYNNLEYMKEKGRKYYIKNKSKINSYNNKWRKNNPDKVLKHLKKHLETNSKIFNMTSNEYMYAVNSWSKTIKSLDNYMCKSCNSMKNIMAHHLCPKSDFPELSLDLDNGVTLCKKCHTVVHNFKIY</sequence>
<dbReference type="GO" id="GO:0004519">
    <property type="term" value="F:endonuclease activity"/>
    <property type="evidence" value="ECO:0007669"/>
    <property type="project" value="InterPro"/>
</dbReference>
<comment type="caution">
    <text evidence="2">The sequence shown here is derived from an EMBL/GenBank/DDBJ whole genome shotgun (WGS) entry which is preliminary data.</text>
</comment>
<evidence type="ECO:0000259" key="1">
    <source>
        <dbReference type="SMART" id="SM00507"/>
    </source>
</evidence>
<proteinExistence type="predicted"/>
<dbReference type="InterPro" id="IPR002711">
    <property type="entry name" value="HNH"/>
</dbReference>
<dbReference type="SMART" id="SM00507">
    <property type="entry name" value="HNHc"/>
    <property type="match status" value="1"/>
</dbReference>
<reference evidence="2" key="1">
    <citation type="journal article" date="2015" name="Nature">
        <title>Complex archaea that bridge the gap between prokaryotes and eukaryotes.</title>
        <authorList>
            <person name="Spang A."/>
            <person name="Saw J.H."/>
            <person name="Jorgensen S.L."/>
            <person name="Zaremba-Niedzwiedzka K."/>
            <person name="Martijn J."/>
            <person name="Lind A.E."/>
            <person name="van Eijk R."/>
            <person name="Schleper C."/>
            <person name="Guy L."/>
            <person name="Ettema T.J."/>
        </authorList>
    </citation>
    <scope>NUCLEOTIDE SEQUENCE</scope>
</reference>
<organism evidence="2">
    <name type="scientific">marine sediment metagenome</name>
    <dbReference type="NCBI Taxonomy" id="412755"/>
    <lineage>
        <taxon>unclassified sequences</taxon>
        <taxon>metagenomes</taxon>
        <taxon>ecological metagenomes</taxon>
    </lineage>
</organism>
<dbReference type="Pfam" id="PF01844">
    <property type="entry name" value="HNH"/>
    <property type="match status" value="1"/>
</dbReference>
<dbReference type="AlphaFoldDB" id="A0A0F9Q5V9"/>
<gene>
    <name evidence="2" type="ORF">LCGC14_1054770</name>
</gene>
<accession>A0A0F9Q5V9</accession>
<dbReference type="Gene3D" id="1.10.30.50">
    <property type="match status" value="1"/>
</dbReference>
<dbReference type="EMBL" id="LAZR01004432">
    <property type="protein sequence ID" value="KKN08636.1"/>
    <property type="molecule type" value="Genomic_DNA"/>
</dbReference>
<dbReference type="InterPro" id="IPR003615">
    <property type="entry name" value="HNH_nuc"/>
</dbReference>
<protein>
    <recommendedName>
        <fullName evidence="1">HNH nuclease domain-containing protein</fullName>
    </recommendedName>
</protein>
<dbReference type="GO" id="GO:0003676">
    <property type="term" value="F:nucleic acid binding"/>
    <property type="evidence" value="ECO:0007669"/>
    <property type="project" value="InterPro"/>
</dbReference>
<feature type="domain" description="HNH nuclease" evidence="1">
    <location>
        <begin position="93"/>
        <end position="145"/>
    </location>
</feature>
<name>A0A0F9Q5V9_9ZZZZ</name>